<keyword evidence="2 5" id="KW-0732">Signal</keyword>
<feature type="signal peptide" evidence="5">
    <location>
        <begin position="1"/>
        <end position="20"/>
    </location>
</feature>
<dbReference type="InterPro" id="IPR024930">
    <property type="entry name" value="Skp_dom_sf"/>
</dbReference>
<evidence type="ECO:0000256" key="2">
    <source>
        <dbReference type="ARBA" id="ARBA00022729"/>
    </source>
</evidence>
<dbReference type="Gene3D" id="3.30.910.20">
    <property type="entry name" value="Skp domain"/>
    <property type="match status" value="1"/>
</dbReference>
<proteinExistence type="inferred from homology"/>
<dbReference type="SUPFAM" id="SSF111384">
    <property type="entry name" value="OmpH-like"/>
    <property type="match status" value="1"/>
</dbReference>
<evidence type="ECO:0000256" key="4">
    <source>
        <dbReference type="SAM" id="MobiDB-lite"/>
    </source>
</evidence>
<keyword evidence="7" id="KW-1185">Reference proteome</keyword>
<protein>
    <submittedName>
        <fullName evidence="6">OmpH family outer membrane protein</fullName>
    </submittedName>
</protein>
<evidence type="ECO:0000256" key="1">
    <source>
        <dbReference type="ARBA" id="ARBA00009091"/>
    </source>
</evidence>
<dbReference type="Proteomes" id="UP001165653">
    <property type="component" value="Unassembled WGS sequence"/>
</dbReference>
<feature type="chain" id="PRO_5046979711" evidence="5">
    <location>
        <begin position="21"/>
        <end position="202"/>
    </location>
</feature>
<dbReference type="PANTHER" id="PTHR35089">
    <property type="entry name" value="CHAPERONE PROTEIN SKP"/>
    <property type="match status" value="1"/>
</dbReference>
<evidence type="ECO:0000256" key="5">
    <source>
        <dbReference type="SAM" id="SignalP"/>
    </source>
</evidence>
<organism evidence="6 7">
    <name type="scientific">Luteolibacter rhizosphaerae</name>
    <dbReference type="NCBI Taxonomy" id="2989719"/>
    <lineage>
        <taxon>Bacteria</taxon>
        <taxon>Pseudomonadati</taxon>
        <taxon>Verrucomicrobiota</taxon>
        <taxon>Verrucomicrobiia</taxon>
        <taxon>Verrucomicrobiales</taxon>
        <taxon>Verrucomicrobiaceae</taxon>
        <taxon>Luteolibacter</taxon>
    </lineage>
</organism>
<gene>
    <name evidence="6" type="ORF">OJ996_01905</name>
</gene>
<evidence type="ECO:0000313" key="6">
    <source>
        <dbReference type="EMBL" id="MCW1912308.1"/>
    </source>
</evidence>
<accession>A0ABT3FXJ7</accession>
<name>A0ABT3FXJ7_9BACT</name>
<dbReference type="SMART" id="SM00935">
    <property type="entry name" value="OmpH"/>
    <property type="match status" value="1"/>
</dbReference>
<dbReference type="InterPro" id="IPR005632">
    <property type="entry name" value="Chaperone_Skp"/>
</dbReference>
<dbReference type="PANTHER" id="PTHR35089:SF1">
    <property type="entry name" value="CHAPERONE PROTEIN SKP"/>
    <property type="match status" value="1"/>
</dbReference>
<dbReference type="PROSITE" id="PS51257">
    <property type="entry name" value="PROKAR_LIPOPROTEIN"/>
    <property type="match status" value="1"/>
</dbReference>
<dbReference type="EMBL" id="JAPDDR010000001">
    <property type="protein sequence ID" value="MCW1912308.1"/>
    <property type="molecule type" value="Genomic_DNA"/>
</dbReference>
<evidence type="ECO:0000313" key="7">
    <source>
        <dbReference type="Proteomes" id="UP001165653"/>
    </source>
</evidence>
<keyword evidence="3" id="KW-0175">Coiled coil</keyword>
<comment type="caution">
    <text evidence="6">The sequence shown here is derived from an EMBL/GenBank/DDBJ whole genome shotgun (WGS) entry which is preliminary data.</text>
</comment>
<feature type="coiled-coil region" evidence="3">
    <location>
        <begin position="88"/>
        <end position="122"/>
    </location>
</feature>
<comment type="similarity">
    <text evidence="1">Belongs to the Skp family.</text>
</comment>
<evidence type="ECO:0000256" key="3">
    <source>
        <dbReference type="SAM" id="Coils"/>
    </source>
</evidence>
<feature type="region of interest" description="Disordered" evidence="4">
    <location>
        <begin position="180"/>
        <end position="202"/>
    </location>
</feature>
<feature type="compositionally biased region" description="Pro residues" evidence="4">
    <location>
        <begin position="183"/>
        <end position="193"/>
    </location>
</feature>
<sequence>MKRRLLAILTASAACTVAMAAPPRVATVKVDDILRKLDSTAKANEEFKAKREALAKDGRKIALDEVLADLEIRRGKLADNAGLDEETRKKLLREYTVKQQEARSLQEEFQNFTSEKQQALNAELVASIRQRLTLIHGTAEKIAKEEGYDWVFDSSGISNTGVPLMLYAKTPNDLTERVLTALQPPPAPGPAPASPVIKPKQR</sequence>
<reference evidence="6" key="1">
    <citation type="submission" date="2022-10" db="EMBL/GenBank/DDBJ databases">
        <title>Luteolibacter sp. GHJ8, whole genome shotgun sequencing project.</title>
        <authorList>
            <person name="Zhao G."/>
            <person name="Shen L."/>
        </authorList>
    </citation>
    <scope>NUCLEOTIDE SEQUENCE</scope>
    <source>
        <strain evidence="6">GHJ8</strain>
    </source>
</reference>
<dbReference type="Pfam" id="PF03938">
    <property type="entry name" value="OmpH"/>
    <property type="match status" value="1"/>
</dbReference>
<dbReference type="RefSeq" id="WP_264510595.1">
    <property type="nucleotide sequence ID" value="NZ_JAPDDR010000001.1"/>
</dbReference>